<feature type="transmembrane region" description="Helical" evidence="1">
    <location>
        <begin position="25"/>
        <end position="44"/>
    </location>
</feature>
<dbReference type="AlphaFoldDB" id="A0A1Q9BZ74"/>
<keyword evidence="1" id="KW-1133">Transmembrane helix</keyword>
<protein>
    <submittedName>
        <fullName evidence="2">Uncharacterized protein</fullName>
    </submittedName>
</protein>
<organism evidence="2 3">
    <name type="scientific">Symbiodinium microadriaticum</name>
    <name type="common">Dinoflagellate</name>
    <name type="synonym">Zooxanthella microadriatica</name>
    <dbReference type="NCBI Taxonomy" id="2951"/>
    <lineage>
        <taxon>Eukaryota</taxon>
        <taxon>Sar</taxon>
        <taxon>Alveolata</taxon>
        <taxon>Dinophyceae</taxon>
        <taxon>Suessiales</taxon>
        <taxon>Symbiodiniaceae</taxon>
        <taxon>Symbiodinium</taxon>
    </lineage>
</organism>
<name>A0A1Q9BZ74_SYMMI</name>
<evidence type="ECO:0000313" key="3">
    <source>
        <dbReference type="Proteomes" id="UP000186817"/>
    </source>
</evidence>
<keyword evidence="3" id="KW-1185">Reference proteome</keyword>
<accession>A0A1Q9BZ74</accession>
<gene>
    <name evidence="2" type="ORF">AK812_SmicGene44151</name>
</gene>
<proteinExistence type="predicted"/>
<keyword evidence="1" id="KW-0472">Membrane</keyword>
<dbReference type="OrthoDB" id="10287132at2759"/>
<evidence type="ECO:0000313" key="2">
    <source>
        <dbReference type="EMBL" id="OLP75976.1"/>
    </source>
</evidence>
<sequence>MFVLCDSLVFRTARAGPAPSQIILTLMYTYAVMQYLMFGILPLLSFTRHLDADYEPEPDKCYSSGQEFLRRGPPHVMEGPHSYAVLWAAWVSGTEGLRLLDEVISWQSIGLHQ</sequence>
<dbReference type="Proteomes" id="UP000186817">
    <property type="component" value="Unassembled WGS sequence"/>
</dbReference>
<dbReference type="EMBL" id="LSRX01002185">
    <property type="protein sequence ID" value="OLP75976.1"/>
    <property type="molecule type" value="Genomic_DNA"/>
</dbReference>
<comment type="caution">
    <text evidence="2">The sequence shown here is derived from an EMBL/GenBank/DDBJ whole genome shotgun (WGS) entry which is preliminary data.</text>
</comment>
<reference evidence="2 3" key="1">
    <citation type="submission" date="2016-02" db="EMBL/GenBank/DDBJ databases">
        <title>Genome analysis of coral dinoflagellate symbionts highlights evolutionary adaptations to a symbiotic lifestyle.</title>
        <authorList>
            <person name="Aranda M."/>
            <person name="Li Y."/>
            <person name="Liew Y.J."/>
            <person name="Baumgarten S."/>
            <person name="Simakov O."/>
            <person name="Wilson M."/>
            <person name="Piel J."/>
            <person name="Ashoor H."/>
            <person name="Bougouffa S."/>
            <person name="Bajic V.B."/>
            <person name="Ryu T."/>
            <person name="Ravasi T."/>
            <person name="Bayer T."/>
            <person name="Micklem G."/>
            <person name="Kim H."/>
            <person name="Bhak J."/>
            <person name="Lajeunesse T.C."/>
            <person name="Voolstra C.R."/>
        </authorList>
    </citation>
    <scope>NUCLEOTIDE SEQUENCE [LARGE SCALE GENOMIC DNA]</scope>
    <source>
        <strain evidence="2 3">CCMP2467</strain>
    </source>
</reference>
<evidence type="ECO:0000256" key="1">
    <source>
        <dbReference type="SAM" id="Phobius"/>
    </source>
</evidence>
<keyword evidence="1" id="KW-0812">Transmembrane</keyword>